<dbReference type="EMBL" id="CP003096">
    <property type="protein sequence ID" value="AER65877.1"/>
    <property type="molecule type" value="Genomic_DNA"/>
</dbReference>
<keyword evidence="4" id="KW-1005">Bacterial flagellum biogenesis</keyword>
<proteinExistence type="inferred from homology"/>
<dbReference type="InterPro" id="IPR003751">
    <property type="entry name" value="CsrA"/>
</dbReference>
<dbReference type="PANTHER" id="PTHR34984">
    <property type="entry name" value="CARBON STORAGE REGULATOR"/>
    <property type="match status" value="1"/>
</dbReference>
<dbReference type="AlphaFoldDB" id="G7V5X2"/>
<comment type="subunit">
    <text evidence="4">Homodimer; the beta-strands of each monomer intercalate to form a hydrophobic core, while the alpha-helices form wings that extend away from the core.</text>
</comment>
<dbReference type="GO" id="GO:0006109">
    <property type="term" value="P:regulation of carbohydrate metabolic process"/>
    <property type="evidence" value="ECO:0007669"/>
    <property type="project" value="InterPro"/>
</dbReference>
<keyword evidence="4" id="KW-0678">Repressor</keyword>
<feature type="region of interest" description="Disordered" evidence="5">
    <location>
        <begin position="75"/>
        <end position="95"/>
    </location>
</feature>
<dbReference type="GO" id="GO:1902208">
    <property type="term" value="P:regulation of bacterial-type flagellum assembly"/>
    <property type="evidence" value="ECO:0007669"/>
    <property type="project" value="UniProtKB-UniRule"/>
</dbReference>
<dbReference type="InterPro" id="IPR036107">
    <property type="entry name" value="CsrA_sf"/>
</dbReference>
<keyword evidence="3 4" id="KW-0694">RNA-binding</keyword>
<keyword evidence="1 4" id="KW-0963">Cytoplasm</keyword>
<comment type="function">
    <text evidence="4">A translational regulator that binds mRNA to regulate translation initiation and/or mRNA stability. Usually binds in the 5'-UTR at or near the Shine-Dalgarno sequence preventing ribosome-binding, thus repressing translation. Its main target seems to be the major flagellin gene, while its function is anatagonized by FliW.</text>
</comment>
<dbReference type="Gene3D" id="2.60.40.4380">
    <property type="entry name" value="Translational regulator CsrA"/>
    <property type="match status" value="1"/>
</dbReference>
<keyword evidence="2 4" id="KW-0810">Translation regulation</keyword>
<dbReference type="GO" id="GO:0005829">
    <property type="term" value="C:cytosol"/>
    <property type="evidence" value="ECO:0007669"/>
    <property type="project" value="TreeGrafter"/>
</dbReference>
<dbReference type="SUPFAM" id="SSF117130">
    <property type="entry name" value="CsrA-like"/>
    <property type="match status" value="1"/>
</dbReference>
<dbReference type="Pfam" id="PF02599">
    <property type="entry name" value="CsrA"/>
    <property type="match status" value="1"/>
</dbReference>
<evidence type="ECO:0000313" key="6">
    <source>
        <dbReference type="EMBL" id="AER65877.1"/>
    </source>
</evidence>
<evidence type="ECO:0000313" key="7">
    <source>
        <dbReference type="Proteomes" id="UP000005868"/>
    </source>
</evidence>
<organism evidence="6 7">
    <name type="scientific">Thermovirga lienii (strain ATCC BAA-1197 / DSM 17291 / Cas60314)</name>
    <dbReference type="NCBI Taxonomy" id="580340"/>
    <lineage>
        <taxon>Bacteria</taxon>
        <taxon>Thermotogati</taxon>
        <taxon>Synergistota</taxon>
        <taxon>Synergistia</taxon>
        <taxon>Synergistales</taxon>
        <taxon>Thermovirgaceae</taxon>
        <taxon>Thermovirga</taxon>
    </lineage>
</organism>
<keyword evidence="7" id="KW-1185">Reference proteome</keyword>
<protein>
    <recommendedName>
        <fullName evidence="4">Translational regulator CsrA</fullName>
    </recommendedName>
</protein>
<name>G7V5X2_THELD</name>
<dbReference type="HOGENOM" id="CLU_164837_0_0_0"/>
<evidence type="ECO:0000256" key="4">
    <source>
        <dbReference type="HAMAP-Rule" id="MF_00167"/>
    </source>
</evidence>
<gene>
    <name evidence="4" type="primary">csrA</name>
    <name evidence="6" type="ordered locus">Tlie_0131</name>
</gene>
<accession>G7V5X2</accession>
<evidence type="ECO:0000256" key="5">
    <source>
        <dbReference type="SAM" id="MobiDB-lite"/>
    </source>
</evidence>
<dbReference type="GO" id="GO:0045947">
    <property type="term" value="P:negative regulation of translational initiation"/>
    <property type="evidence" value="ECO:0007669"/>
    <property type="project" value="UniProtKB-UniRule"/>
</dbReference>
<dbReference type="GO" id="GO:0044781">
    <property type="term" value="P:bacterial-type flagellum organization"/>
    <property type="evidence" value="ECO:0007669"/>
    <property type="project" value="UniProtKB-KW"/>
</dbReference>
<dbReference type="KEGG" id="tli:Tlie_0131"/>
<reference evidence="6 7" key="2">
    <citation type="journal article" date="2012" name="Stand. Genomic Sci.">
        <title>Genome sequence of the moderately thermophilic, amino-acid-degrading and sulfur-reducing bacterium Thermovirga lienii type strain (Cas60314(T)).</title>
        <authorList>
            <person name="Goker M."/>
            <person name="Saunders E."/>
            <person name="Lapidus A."/>
            <person name="Nolan M."/>
            <person name="Lucas S."/>
            <person name="Hammon N."/>
            <person name="Deshpande S."/>
            <person name="Cheng J.F."/>
            <person name="Han C."/>
            <person name="Tapia R."/>
            <person name="Goodwin L.A."/>
            <person name="Pitluck S."/>
            <person name="Liolios K."/>
            <person name="Mavromatis K."/>
            <person name="Pagani I."/>
            <person name="Ivanova N."/>
            <person name="Mikhailova N."/>
            <person name="Pati A."/>
            <person name="Chen A."/>
            <person name="Palaniappan K."/>
            <person name="Land M."/>
            <person name="Chang Y.J."/>
            <person name="Jeffries C.D."/>
            <person name="Brambilla E.M."/>
            <person name="Rohde M."/>
            <person name="Spring S."/>
            <person name="Detter J.C."/>
            <person name="Woyke T."/>
            <person name="Bristow J."/>
            <person name="Eisen J.A."/>
            <person name="Markowitz V."/>
            <person name="Hugenholtz P."/>
            <person name="Kyrpides N.C."/>
            <person name="Klenk H.P."/>
        </authorList>
    </citation>
    <scope>NUCLEOTIDE SEQUENCE [LARGE SCALE GENOMIC DNA]</scope>
    <source>
        <strain evidence="7">ATCC BAA-1197 / DSM 17291 / Cas60314</strain>
    </source>
</reference>
<comment type="subcellular location">
    <subcellularLocation>
        <location evidence="4">Cytoplasm</location>
    </subcellularLocation>
</comment>
<dbReference type="eggNOG" id="COG1551">
    <property type="taxonomic scope" value="Bacteria"/>
</dbReference>
<evidence type="ECO:0000256" key="1">
    <source>
        <dbReference type="ARBA" id="ARBA00022490"/>
    </source>
</evidence>
<evidence type="ECO:0000256" key="3">
    <source>
        <dbReference type="ARBA" id="ARBA00022884"/>
    </source>
</evidence>
<dbReference type="HAMAP" id="MF_00167">
    <property type="entry name" value="CsrA"/>
    <property type="match status" value="1"/>
</dbReference>
<dbReference type="PANTHER" id="PTHR34984:SF1">
    <property type="entry name" value="CARBON STORAGE REGULATOR"/>
    <property type="match status" value="1"/>
</dbReference>
<reference evidence="7" key="1">
    <citation type="submission" date="2011-10" db="EMBL/GenBank/DDBJ databases">
        <title>The complete genome of chromosome of Thermovirga lienii DSM 17291.</title>
        <authorList>
            <consortium name="US DOE Joint Genome Institute (JGI-PGF)"/>
            <person name="Lucas S."/>
            <person name="Copeland A."/>
            <person name="Lapidus A."/>
            <person name="Glavina del Rio T."/>
            <person name="Dalin E."/>
            <person name="Tice H."/>
            <person name="Bruce D."/>
            <person name="Goodwin L."/>
            <person name="Pitluck S."/>
            <person name="Peters L."/>
            <person name="Mikhailova N."/>
            <person name="Saunders E."/>
            <person name="Kyrpides N."/>
            <person name="Mavromatis K."/>
            <person name="Ivanova N."/>
            <person name="Last F.I."/>
            <person name="Brettin T."/>
            <person name="Detter J.C."/>
            <person name="Han C."/>
            <person name="Larimer F."/>
            <person name="Land M."/>
            <person name="Hauser L."/>
            <person name="Markowitz V."/>
            <person name="Cheng J.-F."/>
            <person name="Hugenholtz P."/>
            <person name="Woyke T."/>
            <person name="Wu D."/>
            <person name="Spring S."/>
            <person name="Schroeder M."/>
            <person name="Brambilla E.-M."/>
            <person name="Klenk H.-P."/>
            <person name="Eisen J.A."/>
        </authorList>
    </citation>
    <scope>NUCLEOTIDE SEQUENCE [LARGE SCALE GENOMIC DNA]</scope>
    <source>
        <strain evidence="7">ATCC BAA-1197 / DSM 17291 / Cas60314</strain>
    </source>
</reference>
<dbReference type="Proteomes" id="UP000005868">
    <property type="component" value="Chromosome"/>
</dbReference>
<sequence length="95" mass="10499">MLVLTRRKDESIVIDAGGGIEIRIIEVGNNFVRLGIKAPKSVNIWRKEILAEVTEANKAAAEAAKENLDVLETLLRNRPRQEKKGQDEDGSSSTN</sequence>
<dbReference type="GO" id="GO:0006402">
    <property type="term" value="P:mRNA catabolic process"/>
    <property type="evidence" value="ECO:0007669"/>
    <property type="project" value="InterPro"/>
</dbReference>
<comment type="similarity">
    <text evidence="4">Belongs to the CsrA/RsmA family.</text>
</comment>
<evidence type="ECO:0000256" key="2">
    <source>
        <dbReference type="ARBA" id="ARBA00022845"/>
    </source>
</evidence>
<dbReference type="STRING" id="580340.Tlie_0131"/>
<dbReference type="GO" id="GO:0048027">
    <property type="term" value="F:mRNA 5'-UTR binding"/>
    <property type="evidence" value="ECO:0007669"/>
    <property type="project" value="UniProtKB-UniRule"/>
</dbReference>